<evidence type="ECO:0000256" key="1">
    <source>
        <dbReference type="ARBA" id="ARBA00023015"/>
    </source>
</evidence>
<dbReference type="PROSITE" id="PS50949">
    <property type="entry name" value="HTH_GNTR"/>
    <property type="match status" value="1"/>
</dbReference>
<dbReference type="CDD" id="cd07377">
    <property type="entry name" value="WHTH_GntR"/>
    <property type="match status" value="1"/>
</dbReference>
<dbReference type="AlphaFoldDB" id="A0AA97I7J4"/>
<proteinExistence type="predicted"/>
<gene>
    <name evidence="5" type="ORF">N8K70_03140</name>
</gene>
<dbReference type="GO" id="GO:0003700">
    <property type="term" value="F:DNA-binding transcription factor activity"/>
    <property type="evidence" value="ECO:0007669"/>
    <property type="project" value="InterPro"/>
</dbReference>
<dbReference type="SUPFAM" id="SSF46785">
    <property type="entry name" value="Winged helix' DNA-binding domain"/>
    <property type="match status" value="1"/>
</dbReference>
<evidence type="ECO:0000256" key="2">
    <source>
        <dbReference type="ARBA" id="ARBA00023125"/>
    </source>
</evidence>
<dbReference type="SMART" id="SM00345">
    <property type="entry name" value="HTH_GNTR"/>
    <property type="match status" value="1"/>
</dbReference>
<dbReference type="Proteomes" id="UP001305498">
    <property type="component" value="Chromosome"/>
</dbReference>
<name>A0AA97I7J4_9MICO</name>
<dbReference type="Pfam" id="PF07729">
    <property type="entry name" value="FCD"/>
    <property type="match status" value="1"/>
</dbReference>
<feature type="domain" description="HTH gntR-type" evidence="4">
    <location>
        <begin position="5"/>
        <end position="73"/>
    </location>
</feature>
<dbReference type="GO" id="GO:0003677">
    <property type="term" value="F:DNA binding"/>
    <property type="evidence" value="ECO:0007669"/>
    <property type="project" value="UniProtKB-KW"/>
</dbReference>
<dbReference type="PANTHER" id="PTHR43537">
    <property type="entry name" value="TRANSCRIPTIONAL REGULATOR, GNTR FAMILY"/>
    <property type="match status" value="1"/>
</dbReference>
<dbReference type="InterPro" id="IPR008920">
    <property type="entry name" value="TF_FadR/GntR_C"/>
</dbReference>
<dbReference type="InterPro" id="IPR011711">
    <property type="entry name" value="GntR_C"/>
</dbReference>
<accession>A0AA97I7J4</accession>
<keyword evidence="2" id="KW-0238">DNA-binding</keyword>
<protein>
    <submittedName>
        <fullName evidence="5">FCD domain-containing protein</fullName>
    </submittedName>
</protein>
<dbReference type="Gene3D" id="1.20.120.530">
    <property type="entry name" value="GntR ligand-binding domain-like"/>
    <property type="match status" value="1"/>
</dbReference>
<dbReference type="Pfam" id="PF00392">
    <property type="entry name" value="GntR"/>
    <property type="match status" value="1"/>
</dbReference>
<dbReference type="InterPro" id="IPR000524">
    <property type="entry name" value="Tscrpt_reg_HTH_GntR"/>
</dbReference>
<evidence type="ECO:0000313" key="6">
    <source>
        <dbReference type="Proteomes" id="UP001305498"/>
    </source>
</evidence>
<dbReference type="SUPFAM" id="SSF48008">
    <property type="entry name" value="GntR ligand-binding domain-like"/>
    <property type="match status" value="1"/>
</dbReference>
<dbReference type="RefSeq" id="WP_317140159.1">
    <property type="nucleotide sequence ID" value="NZ_CP118157.1"/>
</dbReference>
<sequence>MAERVTRTQAVVDGLLDAIIAGRLVAGEPLPPEADLAAELEVSRLTLREGVRLLQAQGVIVPVPGSRHRIAPTAEWTGLDAVVRHARSADARERSSLEMLEMRVMFETGAAELAATRREDDDVVELGASLERMRGAHARGDVAVFVEADLAFHDVIIRAADNRILVASMRPLTSMLEATRSETSAVPQIRAHALAEHASILAAMAEGSAEAAREAMASHMRQTRDDLLTYVHGR</sequence>
<dbReference type="PRINTS" id="PR00035">
    <property type="entry name" value="HTHGNTR"/>
</dbReference>
<dbReference type="SMART" id="SM00895">
    <property type="entry name" value="FCD"/>
    <property type="match status" value="1"/>
</dbReference>
<dbReference type="InterPro" id="IPR036390">
    <property type="entry name" value="WH_DNA-bd_sf"/>
</dbReference>
<reference evidence="5 6" key="1">
    <citation type="submission" date="2023-02" db="EMBL/GenBank/DDBJ databases">
        <title>Microbacterium betulae sp. nov., isolated from birch wood.</title>
        <authorList>
            <person name="Pasciak M."/>
            <person name="Pawlik K.J."/>
            <person name="Martynowski D."/>
            <person name="Laczmanski L."/>
            <person name="Ciekot J."/>
            <person name="Szponar B."/>
            <person name="Wojcik-Fatla A."/>
            <person name="Mackiewicz B."/>
            <person name="Farian E."/>
            <person name="Cholewa G."/>
            <person name="Cholewa A."/>
            <person name="Dutkiewicz J."/>
        </authorList>
    </citation>
    <scope>NUCLEOTIDE SEQUENCE [LARGE SCALE GENOMIC DNA]</scope>
    <source>
        <strain evidence="5 6">AB</strain>
    </source>
</reference>
<dbReference type="KEGG" id="mbet:N8K70_03140"/>
<dbReference type="InterPro" id="IPR036388">
    <property type="entry name" value="WH-like_DNA-bd_sf"/>
</dbReference>
<dbReference type="PANTHER" id="PTHR43537:SF5">
    <property type="entry name" value="UXU OPERON TRANSCRIPTIONAL REGULATOR"/>
    <property type="match status" value="1"/>
</dbReference>
<evidence type="ECO:0000313" key="5">
    <source>
        <dbReference type="EMBL" id="WOF23687.1"/>
    </source>
</evidence>
<keyword evidence="6" id="KW-1185">Reference proteome</keyword>
<keyword evidence="3" id="KW-0804">Transcription</keyword>
<keyword evidence="1" id="KW-0805">Transcription regulation</keyword>
<dbReference type="Gene3D" id="1.10.10.10">
    <property type="entry name" value="Winged helix-like DNA-binding domain superfamily/Winged helix DNA-binding domain"/>
    <property type="match status" value="1"/>
</dbReference>
<organism evidence="5 6">
    <name type="scientific">Microbacterium betulae</name>
    <dbReference type="NCBI Taxonomy" id="2981139"/>
    <lineage>
        <taxon>Bacteria</taxon>
        <taxon>Bacillati</taxon>
        <taxon>Actinomycetota</taxon>
        <taxon>Actinomycetes</taxon>
        <taxon>Micrococcales</taxon>
        <taxon>Microbacteriaceae</taxon>
        <taxon>Microbacterium</taxon>
    </lineage>
</organism>
<evidence type="ECO:0000256" key="3">
    <source>
        <dbReference type="ARBA" id="ARBA00023163"/>
    </source>
</evidence>
<evidence type="ECO:0000259" key="4">
    <source>
        <dbReference type="PROSITE" id="PS50949"/>
    </source>
</evidence>
<dbReference type="EMBL" id="CP118157">
    <property type="protein sequence ID" value="WOF23687.1"/>
    <property type="molecule type" value="Genomic_DNA"/>
</dbReference>